<dbReference type="EMBL" id="WJXA01000011">
    <property type="protein sequence ID" value="KAF7128182.1"/>
    <property type="molecule type" value="Genomic_DNA"/>
</dbReference>
<dbReference type="InterPro" id="IPR007527">
    <property type="entry name" value="Znf_SWIM"/>
</dbReference>
<dbReference type="Proteomes" id="UP000626092">
    <property type="component" value="Unassembled WGS sequence"/>
</dbReference>
<protein>
    <recommendedName>
        <fullName evidence="6">SWIM-type domain-containing protein</fullName>
    </recommendedName>
</protein>
<gene>
    <name evidence="7" type="ORF">RHSIM_Rhsim11G0046200</name>
</gene>
<feature type="compositionally biased region" description="Polar residues" evidence="5">
    <location>
        <begin position="778"/>
        <end position="807"/>
    </location>
</feature>
<feature type="compositionally biased region" description="Basic residues" evidence="5">
    <location>
        <begin position="187"/>
        <end position="197"/>
    </location>
</feature>
<dbReference type="AlphaFoldDB" id="A0A834LBD0"/>
<dbReference type="PANTHER" id="PTHR31973:SF187">
    <property type="entry name" value="MUTATOR TRANSPOSASE MUDRA PROTEIN"/>
    <property type="match status" value="1"/>
</dbReference>
<comment type="caution">
    <text evidence="7">The sequence shown here is derived from an EMBL/GenBank/DDBJ whole genome shotgun (WGS) entry which is preliminary data.</text>
</comment>
<dbReference type="InterPro" id="IPR006564">
    <property type="entry name" value="Znf_PMZ"/>
</dbReference>
<dbReference type="PANTHER" id="PTHR31973">
    <property type="entry name" value="POLYPROTEIN, PUTATIVE-RELATED"/>
    <property type="match status" value="1"/>
</dbReference>
<dbReference type="SMART" id="SM00575">
    <property type="entry name" value="ZnF_PMZ"/>
    <property type="match status" value="1"/>
</dbReference>
<feature type="region of interest" description="Disordered" evidence="5">
    <location>
        <begin position="253"/>
        <end position="278"/>
    </location>
</feature>
<keyword evidence="1" id="KW-0479">Metal-binding</keyword>
<feature type="region of interest" description="Disordered" evidence="5">
    <location>
        <begin position="720"/>
        <end position="758"/>
    </location>
</feature>
<evidence type="ECO:0000256" key="4">
    <source>
        <dbReference type="PROSITE-ProRule" id="PRU00325"/>
    </source>
</evidence>
<reference evidence="7" key="1">
    <citation type="submission" date="2019-11" db="EMBL/GenBank/DDBJ databases">
        <authorList>
            <person name="Liu Y."/>
            <person name="Hou J."/>
            <person name="Li T.-Q."/>
            <person name="Guan C.-H."/>
            <person name="Wu X."/>
            <person name="Wu H.-Z."/>
            <person name="Ling F."/>
            <person name="Zhang R."/>
            <person name="Shi X.-G."/>
            <person name="Ren J.-P."/>
            <person name="Chen E.-F."/>
            <person name="Sun J.-M."/>
        </authorList>
    </citation>
    <scope>NUCLEOTIDE SEQUENCE</scope>
    <source>
        <strain evidence="7">Adult_tree_wgs_1</strain>
        <tissue evidence="7">Leaves</tissue>
    </source>
</reference>
<name>A0A834LBD0_RHOSS</name>
<sequence>MAWIVRDPNGRAPKYSSPEYFSIKLTHGGNIVRDIIEYYVGGSVSYIDYCDKDRISATELQSMSKEVGYVEKVAFFYKVQIDGKWVFEKIQTDGDVTTMVESLRNDLVEVYMTDSNLEGFTSVEYNANVDVEDGLLDIDISNWEWDCGSFSEDNYNFLDFTTHIPSSRPNLPSTIEPLSTNEPPPTTRRRNARRRPVHHDSDSESDPDVFIDSDYEFSEDDDALFDANVDKDIEWCGVRQKKVIRSDIPHNCLSETESEEGDSSDGFMSFDSSSDEDKKNWTNKLMNSSWLARTYFKEFKIRPSWPVNEIVEQVMGDYIVKISPQMAYNARKKAVKKIEGSYAEQYEKLWDYCGEMSRTNPGTSVYMHFKKDMDGFTTNKLQRIYICWAALKNGFIEGCRPIIGVDGCHLKGPHGGQLLAAVGIDGNNQIYPVAYAMVEVEEEASWSWFLQHLKNDLQIPNQPTFTIISDKQKGLMNAIRDLLPCVEHRHCVRHLHSNMKKAGYTGQAIKDRLWNLARATYMGRFSKLMEEFKKEDGAAFKWLAKHEPHHWSRSHFNVATKCDMLLNNLCESFNAAILDARDKPILTMLERIRIYMIRHLVKRRASVEKWHGQIGPKIVKLLDKNIALCSEYIVVLTGDNQFELRGHHGNQFCVDMNAKTCTCRRWDLTGIPCAHALAVLRDSKKKAESLVHDYYQKQAYINTYKHVIYPMNGMDMWENTNKPPIEPPHYTRKSGRPKKCRRREPDEPPAQSDGTKKMKRYLTKLSCRRCGGKGHNVRTCSSGFTTPRSKEQQCSQPISQPMFTQPSQPTPKAPCRRGGIAKRGGAASRGGAP</sequence>
<evidence type="ECO:0000313" key="8">
    <source>
        <dbReference type="Proteomes" id="UP000626092"/>
    </source>
</evidence>
<feature type="compositionally biased region" description="Low complexity" evidence="5">
    <location>
        <begin position="823"/>
        <end position="833"/>
    </location>
</feature>
<evidence type="ECO:0000256" key="2">
    <source>
        <dbReference type="ARBA" id="ARBA00022771"/>
    </source>
</evidence>
<dbReference type="InterPro" id="IPR058594">
    <property type="entry name" value="PB1-like_dom_pln"/>
</dbReference>
<feature type="compositionally biased region" description="Basic residues" evidence="5">
    <location>
        <begin position="730"/>
        <end position="742"/>
    </location>
</feature>
<dbReference type="OrthoDB" id="1683089at2759"/>
<keyword evidence="3" id="KW-0862">Zinc</keyword>
<proteinExistence type="predicted"/>
<evidence type="ECO:0000256" key="5">
    <source>
        <dbReference type="SAM" id="MobiDB-lite"/>
    </source>
</evidence>
<feature type="region of interest" description="Disordered" evidence="5">
    <location>
        <begin position="168"/>
        <end position="212"/>
    </location>
</feature>
<keyword evidence="8" id="KW-1185">Reference proteome</keyword>
<dbReference type="PROSITE" id="PS50966">
    <property type="entry name" value="ZF_SWIM"/>
    <property type="match status" value="1"/>
</dbReference>
<feature type="compositionally biased region" description="Acidic residues" evidence="5">
    <location>
        <begin position="203"/>
        <end position="212"/>
    </location>
</feature>
<dbReference type="Pfam" id="PF26130">
    <property type="entry name" value="PB1-like"/>
    <property type="match status" value="1"/>
</dbReference>
<feature type="domain" description="SWIM-type" evidence="6">
    <location>
        <begin position="652"/>
        <end position="684"/>
    </location>
</feature>
<dbReference type="Pfam" id="PF04434">
    <property type="entry name" value="SWIM"/>
    <property type="match status" value="1"/>
</dbReference>
<feature type="compositionally biased region" description="Polar residues" evidence="5">
    <location>
        <begin position="168"/>
        <end position="181"/>
    </location>
</feature>
<evidence type="ECO:0000313" key="7">
    <source>
        <dbReference type="EMBL" id="KAF7128182.1"/>
    </source>
</evidence>
<evidence type="ECO:0000256" key="3">
    <source>
        <dbReference type="ARBA" id="ARBA00022833"/>
    </source>
</evidence>
<evidence type="ECO:0000259" key="6">
    <source>
        <dbReference type="PROSITE" id="PS50966"/>
    </source>
</evidence>
<feature type="region of interest" description="Disordered" evidence="5">
    <location>
        <begin position="770"/>
        <end position="833"/>
    </location>
</feature>
<evidence type="ECO:0000256" key="1">
    <source>
        <dbReference type="ARBA" id="ARBA00022723"/>
    </source>
</evidence>
<dbReference type="InterPro" id="IPR018289">
    <property type="entry name" value="MULE_transposase_dom"/>
</dbReference>
<keyword evidence="2 4" id="KW-0863">Zinc-finger</keyword>
<accession>A0A834LBD0</accession>
<organism evidence="7 8">
    <name type="scientific">Rhododendron simsii</name>
    <name type="common">Sims's rhododendron</name>
    <dbReference type="NCBI Taxonomy" id="118357"/>
    <lineage>
        <taxon>Eukaryota</taxon>
        <taxon>Viridiplantae</taxon>
        <taxon>Streptophyta</taxon>
        <taxon>Embryophyta</taxon>
        <taxon>Tracheophyta</taxon>
        <taxon>Spermatophyta</taxon>
        <taxon>Magnoliopsida</taxon>
        <taxon>eudicotyledons</taxon>
        <taxon>Gunneridae</taxon>
        <taxon>Pentapetalae</taxon>
        <taxon>asterids</taxon>
        <taxon>Ericales</taxon>
        <taxon>Ericaceae</taxon>
        <taxon>Ericoideae</taxon>
        <taxon>Rhodoreae</taxon>
        <taxon>Rhododendron</taxon>
    </lineage>
</organism>
<dbReference type="Pfam" id="PF10551">
    <property type="entry name" value="MULE"/>
    <property type="match status" value="1"/>
</dbReference>
<dbReference type="GO" id="GO:0008270">
    <property type="term" value="F:zinc ion binding"/>
    <property type="evidence" value="ECO:0007669"/>
    <property type="project" value="UniProtKB-KW"/>
</dbReference>